<keyword evidence="3 6" id="KW-0812">Transmembrane</keyword>
<feature type="transmembrane region" description="Helical" evidence="6">
    <location>
        <begin position="44"/>
        <end position="71"/>
    </location>
</feature>
<name>A0A7V5UEA9_CALAY</name>
<feature type="transmembrane region" description="Helical" evidence="6">
    <location>
        <begin position="247"/>
        <end position="268"/>
    </location>
</feature>
<accession>A0A7V5UEA9</accession>
<evidence type="ECO:0000256" key="5">
    <source>
        <dbReference type="ARBA" id="ARBA00023136"/>
    </source>
</evidence>
<comment type="caution">
    <text evidence="7">The sequence shown here is derived from an EMBL/GenBank/DDBJ whole genome shotgun (WGS) entry which is preliminary data.</text>
</comment>
<evidence type="ECO:0000256" key="6">
    <source>
        <dbReference type="SAM" id="Phobius"/>
    </source>
</evidence>
<feature type="transmembrane region" description="Helical" evidence="6">
    <location>
        <begin position="6"/>
        <end position="32"/>
    </location>
</feature>
<evidence type="ECO:0000256" key="3">
    <source>
        <dbReference type="ARBA" id="ARBA00022692"/>
    </source>
</evidence>
<dbReference type="GO" id="GO:0015171">
    <property type="term" value="F:amino acid transmembrane transporter activity"/>
    <property type="evidence" value="ECO:0007669"/>
    <property type="project" value="TreeGrafter"/>
</dbReference>
<dbReference type="AlphaFoldDB" id="A0A7V5UEA9"/>
<evidence type="ECO:0000256" key="2">
    <source>
        <dbReference type="ARBA" id="ARBA00022475"/>
    </source>
</evidence>
<feature type="transmembrane region" description="Helical" evidence="6">
    <location>
        <begin position="129"/>
        <end position="156"/>
    </location>
</feature>
<keyword evidence="4 6" id="KW-1133">Transmembrane helix</keyword>
<evidence type="ECO:0000256" key="4">
    <source>
        <dbReference type="ARBA" id="ARBA00022989"/>
    </source>
</evidence>
<dbReference type="GO" id="GO:0005886">
    <property type="term" value="C:plasma membrane"/>
    <property type="evidence" value="ECO:0007669"/>
    <property type="project" value="UniProtKB-SubCell"/>
</dbReference>
<dbReference type="PANTHER" id="PTHR30086:SF20">
    <property type="entry name" value="ARGININE EXPORTER PROTEIN ARGO-RELATED"/>
    <property type="match status" value="1"/>
</dbReference>
<evidence type="ECO:0008006" key="8">
    <source>
        <dbReference type="Google" id="ProtNLM"/>
    </source>
</evidence>
<dbReference type="Pfam" id="PF01810">
    <property type="entry name" value="LysE"/>
    <property type="match status" value="1"/>
</dbReference>
<dbReference type="Proteomes" id="UP000886124">
    <property type="component" value="Unassembled WGS sequence"/>
</dbReference>
<gene>
    <name evidence="7" type="ORF">ENJ89_03525</name>
</gene>
<protein>
    <recommendedName>
        <fullName evidence="8">LysE family translocator</fullName>
    </recommendedName>
</protein>
<sequence>MIEIESLISLAVIGFAAGFFFSVPVAGPVSIIITSHALKGDRHFAFFTAFGAAIIDIIYCFIAVFGFTQLYEWYRPYIPITLVLGAVFLFFIGLRIRKTSLDLDHFDEQNKLKVPAKRFQRRGKFMTGFMINLLNPSLFIGWLTSSFLILSLAASLGLNVGGLNYMIGNNVESVNGHNESHLLQPLDSIKTQAADVARHKTELKTARKYQLLNSLSYAVAVGVGSVVWFYIFSGFLVRHRKKLQIGLINKIIHGMGFVLWIFGAYLFYEALNIFLG</sequence>
<feature type="transmembrane region" description="Helical" evidence="6">
    <location>
        <begin position="77"/>
        <end position="96"/>
    </location>
</feature>
<dbReference type="InterPro" id="IPR001123">
    <property type="entry name" value="LeuE-type"/>
</dbReference>
<dbReference type="EMBL" id="DROD01000238">
    <property type="protein sequence ID" value="HHJ52242.1"/>
    <property type="molecule type" value="Genomic_DNA"/>
</dbReference>
<keyword evidence="5 6" id="KW-0472">Membrane</keyword>
<comment type="subcellular location">
    <subcellularLocation>
        <location evidence="1">Cell membrane</location>
        <topology evidence="1">Multi-pass membrane protein</topology>
    </subcellularLocation>
</comment>
<proteinExistence type="predicted"/>
<dbReference type="PANTHER" id="PTHR30086">
    <property type="entry name" value="ARGININE EXPORTER PROTEIN ARGO"/>
    <property type="match status" value="1"/>
</dbReference>
<keyword evidence="2" id="KW-1003">Cell membrane</keyword>
<reference evidence="7" key="1">
    <citation type="journal article" date="2020" name="mSystems">
        <title>Genome- and Community-Level Interaction Insights into Carbon Utilization and Element Cycling Functions of Hydrothermarchaeota in Hydrothermal Sediment.</title>
        <authorList>
            <person name="Zhou Z."/>
            <person name="Liu Y."/>
            <person name="Xu W."/>
            <person name="Pan J."/>
            <person name="Luo Z.H."/>
            <person name="Li M."/>
        </authorList>
    </citation>
    <scope>NUCLEOTIDE SEQUENCE [LARGE SCALE GENOMIC DNA]</scope>
    <source>
        <strain evidence="7">HyVt-527</strain>
    </source>
</reference>
<evidence type="ECO:0000313" key="7">
    <source>
        <dbReference type="EMBL" id="HHJ52242.1"/>
    </source>
</evidence>
<organism evidence="7">
    <name type="scientific">Caldithrix abyssi</name>
    <dbReference type="NCBI Taxonomy" id="187145"/>
    <lineage>
        <taxon>Bacteria</taxon>
        <taxon>Pseudomonadati</taxon>
        <taxon>Calditrichota</taxon>
        <taxon>Calditrichia</taxon>
        <taxon>Calditrichales</taxon>
        <taxon>Calditrichaceae</taxon>
        <taxon>Caldithrix</taxon>
    </lineage>
</organism>
<feature type="transmembrane region" description="Helical" evidence="6">
    <location>
        <begin position="215"/>
        <end position="235"/>
    </location>
</feature>
<evidence type="ECO:0000256" key="1">
    <source>
        <dbReference type="ARBA" id="ARBA00004651"/>
    </source>
</evidence>